<feature type="domain" description="TfoX C-terminal" evidence="1">
    <location>
        <begin position="3"/>
        <end position="79"/>
    </location>
</feature>
<proteinExistence type="predicted"/>
<dbReference type="PANTHER" id="PTHR36121:SF1">
    <property type="entry name" value="PROTEIN SXY"/>
    <property type="match status" value="1"/>
</dbReference>
<sequence>MGELSKLPNIGANLEKQLIDVGITTAEELKSVGSREAWLRILSKDPSACLMRLSALEGAIQGIRWHHLDKETKESLKEFYHKHKGTSK</sequence>
<dbReference type="Pfam" id="PF04994">
    <property type="entry name" value="TfoX_C"/>
    <property type="match status" value="1"/>
</dbReference>
<evidence type="ECO:0000313" key="2">
    <source>
        <dbReference type="EMBL" id="WZL69647.1"/>
    </source>
</evidence>
<gene>
    <name evidence="2" type="ORF">QBE51_12795</name>
</gene>
<evidence type="ECO:0000259" key="1">
    <source>
        <dbReference type="Pfam" id="PF04994"/>
    </source>
</evidence>
<evidence type="ECO:0000313" key="3">
    <source>
        <dbReference type="Proteomes" id="UP001486565"/>
    </source>
</evidence>
<dbReference type="PANTHER" id="PTHR36121">
    <property type="entry name" value="PROTEIN SXY"/>
    <property type="match status" value="1"/>
</dbReference>
<dbReference type="EMBL" id="CP121687">
    <property type="protein sequence ID" value="WZL69647.1"/>
    <property type="molecule type" value="Genomic_DNA"/>
</dbReference>
<reference evidence="2 3" key="1">
    <citation type="submission" date="2023-03" db="EMBL/GenBank/DDBJ databases">
        <title>Novel Species.</title>
        <authorList>
            <person name="Ma S."/>
        </authorList>
    </citation>
    <scope>NUCLEOTIDE SEQUENCE [LARGE SCALE GENOMIC DNA]</scope>
    <source>
        <strain evidence="2 3">LIND6LT2</strain>
    </source>
</reference>
<dbReference type="InterPro" id="IPR047525">
    <property type="entry name" value="TfoX-like"/>
</dbReference>
<keyword evidence="3" id="KW-1185">Reference proteome</keyword>
<dbReference type="InterPro" id="IPR007077">
    <property type="entry name" value="TfoX_C"/>
</dbReference>
<protein>
    <submittedName>
        <fullName evidence="2">TfoX/Sxy family protein</fullName>
    </submittedName>
</protein>
<accession>A0ABZ2Y6P2</accession>
<dbReference type="RefSeq" id="WP_341876633.1">
    <property type="nucleotide sequence ID" value="NZ_CP121687.1"/>
</dbReference>
<dbReference type="Gene3D" id="1.10.150.20">
    <property type="entry name" value="5' to 3' exonuclease, C-terminal subdomain"/>
    <property type="match status" value="1"/>
</dbReference>
<name>A0ABZ2Y6P2_9FIRM</name>
<dbReference type="Proteomes" id="UP001486565">
    <property type="component" value="Chromosome"/>
</dbReference>
<organism evidence="2 3">
    <name type="scientific">Defluviitalea saccharophila</name>
    <dbReference type="NCBI Taxonomy" id="879970"/>
    <lineage>
        <taxon>Bacteria</taxon>
        <taxon>Bacillati</taxon>
        <taxon>Bacillota</taxon>
        <taxon>Clostridia</taxon>
        <taxon>Lachnospirales</taxon>
        <taxon>Defluviitaleaceae</taxon>
        <taxon>Defluviitalea</taxon>
    </lineage>
</organism>